<dbReference type="InterPro" id="IPR010982">
    <property type="entry name" value="Lambda_DNA-bd_dom_sf"/>
</dbReference>
<proteinExistence type="predicted"/>
<evidence type="ECO:0000313" key="3">
    <source>
        <dbReference type="Proteomes" id="UP001155840"/>
    </source>
</evidence>
<comment type="caution">
    <text evidence="1">The sequence shown here is derived from an EMBL/GenBank/DDBJ whole genome shotgun (WGS) entry which is preliminary data.</text>
</comment>
<gene>
    <name evidence="1" type="ORF">G8E10_09190</name>
    <name evidence="2" type="ORF">G8E10_09525</name>
</gene>
<organism evidence="1 3">
    <name type="scientific">Ferranicluibacter rubi</name>
    <dbReference type="NCBI Taxonomy" id="2715133"/>
    <lineage>
        <taxon>Bacteria</taxon>
        <taxon>Pseudomonadati</taxon>
        <taxon>Pseudomonadota</taxon>
        <taxon>Alphaproteobacteria</taxon>
        <taxon>Hyphomicrobiales</taxon>
        <taxon>Rhizobiaceae</taxon>
        <taxon>Ferranicluibacter</taxon>
    </lineage>
</organism>
<evidence type="ECO:0000313" key="1">
    <source>
        <dbReference type="EMBL" id="NHT75918.1"/>
    </source>
</evidence>
<dbReference type="EMBL" id="JAANCM010000004">
    <property type="protein sequence ID" value="NHT75918.1"/>
    <property type="molecule type" value="Genomic_DNA"/>
</dbReference>
<dbReference type="AlphaFoldDB" id="A0AA44CAH5"/>
<protein>
    <submittedName>
        <fullName evidence="1">Helix-turn-helix transcriptional regulator</fullName>
    </submittedName>
</protein>
<sequence length="105" mass="12412">MPEQPPRDAPEHIRARYWREHIAKMSRPELAEAIGYSVSSIGDMEAGMNRITKKPVDAVTMKRYRLLCMTVGLMAEFDWDEMSMMITEPIELRMWGRLRVKERRK</sequence>
<reference evidence="1" key="1">
    <citation type="submission" date="2020-03" db="EMBL/GenBank/DDBJ databases">
        <title>Ferranicluibacter endophyticum gen. nov., sp. nov., a new genus isolated from Rubus ulmifolius Schott. stem.</title>
        <authorList>
            <person name="Roca-Couso R."/>
            <person name="Flores-Felix J.D."/>
            <person name="Igual J.M."/>
            <person name="Rivas R."/>
        </authorList>
    </citation>
    <scope>NUCLEOTIDE SEQUENCE</scope>
    <source>
        <strain evidence="1">CRRU44</strain>
    </source>
</reference>
<dbReference type="RefSeq" id="WP_167128285.1">
    <property type="nucleotide sequence ID" value="NZ_JAANCM010000004.1"/>
</dbReference>
<keyword evidence="3" id="KW-1185">Reference proteome</keyword>
<evidence type="ECO:0000313" key="2">
    <source>
        <dbReference type="EMBL" id="NHT75978.1"/>
    </source>
</evidence>
<dbReference type="Proteomes" id="UP001155840">
    <property type="component" value="Unassembled WGS sequence"/>
</dbReference>
<dbReference type="GO" id="GO:0003677">
    <property type="term" value="F:DNA binding"/>
    <property type="evidence" value="ECO:0007669"/>
    <property type="project" value="InterPro"/>
</dbReference>
<dbReference type="InterPro" id="IPR001387">
    <property type="entry name" value="Cro/C1-type_HTH"/>
</dbReference>
<dbReference type="CDD" id="cd00093">
    <property type="entry name" value="HTH_XRE"/>
    <property type="match status" value="1"/>
</dbReference>
<dbReference type="EMBL" id="JAANCM010000004">
    <property type="protein sequence ID" value="NHT75978.1"/>
    <property type="molecule type" value="Genomic_DNA"/>
</dbReference>
<accession>A0AA44CAH5</accession>
<dbReference type="SUPFAM" id="SSF47413">
    <property type="entry name" value="lambda repressor-like DNA-binding domains"/>
    <property type="match status" value="1"/>
</dbReference>
<name>A0AA44CAH5_9HYPH</name>